<organism evidence="1">
    <name type="scientific">viral metagenome</name>
    <dbReference type="NCBI Taxonomy" id="1070528"/>
    <lineage>
        <taxon>unclassified sequences</taxon>
        <taxon>metagenomes</taxon>
        <taxon>organismal metagenomes</taxon>
    </lineage>
</organism>
<accession>A0A6H1ZCG0</accession>
<gene>
    <name evidence="1" type="ORF">TM448A00172_0026</name>
    <name evidence="2" type="ORF">TM448B00344_0012</name>
</gene>
<name>A0A6H1ZCG0_9ZZZZ</name>
<reference evidence="1" key="1">
    <citation type="submission" date="2020-03" db="EMBL/GenBank/DDBJ databases">
        <title>The deep terrestrial virosphere.</title>
        <authorList>
            <person name="Holmfeldt K."/>
            <person name="Nilsson E."/>
            <person name="Simone D."/>
            <person name="Lopez-Fernandez M."/>
            <person name="Wu X."/>
            <person name="de Brujin I."/>
            <person name="Lundin D."/>
            <person name="Andersson A."/>
            <person name="Bertilsson S."/>
            <person name="Dopson M."/>
        </authorList>
    </citation>
    <scope>NUCLEOTIDE SEQUENCE</scope>
    <source>
        <strain evidence="1">TM448A00172</strain>
        <strain evidence="2">TM448B00344</strain>
    </source>
</reference>
<evidence type="ECO:0000313" key="1">
    <source>
        <dbReference type="EMBL" id="QJA45067.1"/>
    </source>
</evidence>
<dbReference type="AlphaFoldDB" id="A0A6H1ZCG0"/>
<dbReference type="EMBL" id="MT144612">
    <property type="protein sequence ID" value="QJH95066.1"/>
    <property type="molecule type" value="Genomic_DNA"/>
</dbReference>
<sequence length="132" mass="14902">MKLKIRFFIYGALVFGVVLEQEGIKRGSGTLAGKSIDDEHYSVVSGDHVALSDFGRMLKIRGNEARGDDYCFWHVYHDGAMGLDFAPSEERAKKSVANLADLIKLMGGEVDITDFGRAFYRTNEYKLWPKFK</sequence>
<protein>
    <submittedName>
        <fullName evidence="1">Uncharacterized protein</fullName>
    </submittedName>
</protein>
<proteinExistence type="predicted"/>
<dbReference type="EMBL" id="MT143985">
    <property type="protein sequence ID" value="QJA45067.1"/>
    <property type="molecule type" value="Genomic_DNA"/>
</dbReference>
<evidence type="ECO:0000313" key="2">
    <source>
        <dbReference type="EMBL" id="QJH95066.1"/>
    </source>
</evidence>